<name>A0AAX4NGP0_9ARCH</name>
<gene>
    <name evidence="2" type="ORF">OXIME_000699</name>
</gene>
<reference evidence="2 3" key="1">
    <citation type="submission" date="2023-09" db="EMBL/GenBank/DDBJ databases">
        <authorList>
            <person name="Golyshina O.V."/>
            <person name="Lunev E.A."/>
            <person name="Bargiela R."/>
            <person name="Gaines M.C."/>
            <person name="Daum B."/>
            <person name="Bale N.J."/>
            <person name="Koenen M."/>
            <person name="Sinninghe Damst J.S."/>
            <person name="Yakimov M."/>
            <person name="Golyshin P.N."/>
        </authorList>
    </citation>
    <scope>NUCLEOTIDE SEQUENCE [LARGE SCALE GENOMIC DNA]</scope>
    <source>
        <strain evidence="2 3">M1</strain>
    </source>
</reference>
<dbReference type="KEGG" id="omr:OXIME_000699"/>
<accession>A0AAX4NGP0</accession>
<keyword evidence="1" id="KW-0812">Transmembrane</keyword>
<dbReference type="Proteomes" id="UP001451606">
    <property type="component" value="Chromosome"/>
</dbReference>
<dbReference type="AlphaFoldDB" id="A0AAX4NGP0"/>
<organism evidence="2 3">
    <name type="scientific">Oxyplasma meridianum</name>
    <dbReference type="NCBI Taxonomy" id="3073602"/>
    <lineage>
        <taxon>Archaea</taxon>
        <taxon>Methanobacteriati</taxon>
        <taxon>Thermoplasmatota</taxon>
        <taxon>Thermoplasmata</taxon>
        <taxon>Thermoplasmatales</taxon>
        <taxon>Thermoplasmataceae</taxon>
        <taxon>Oxyplasma</taxon>
    </lineage>
</organism>
<sequence length="52" mass="5813">MTFLGYPFHIAAGTGLFVDVITTSVVVYVYLWKRRINLRIAVILGGEDLLEA</sequence>
<keyword evidence="1" id="KW-0472">Membrane</keyword>
<dbReference type="EMBL" id="CP133772">
    <property type="protein sequence ID" value="WYY00143.1"/>
    <property type="molecule type" value="Genomic_DNA"/>
</dbReference>
<evidence type="ECO:0000313" key="3">
    <source>
        <dbReference type="Proteomes" id="UP001451606"/>
    </source>
</evidence>
<keyword evidence="1" id="KW-1133">Transmembrane helix</keyword>
<feature type="transmembrane region" description="Helical" evidence="1">
    <location>
        <begin position="6"/>
        <end position="31"/>
    </location>
</feature>
<evidence type="ECO:0000313" key="2">
    <source>
        <dbReference type="EMBL" id="WYY00143.1"/>
    </source>
</evidence>
<protein>
    <submittedName>
        <fullName evidence="2">Uncharacterized protein</fullName>
    </submittedName>
</protein>
<proteinExistence type="predicted"/>
<keyword evidence="3" id="KW-1185">Reference proteome</keyword>
<evidence type="ECO:0000256" key="1">
    <source>
        <dbReference type="SAM" id="Phobius"/>
    </source>
</evidence>